<dbReference type="AlphaFoldDB" id="A0AAD4DM70"/>
<evidence type="ECO:0000256" key="3">
    <source>
        <dbReference type="ARBA" id="ARBA00022692"/>
    </source>
</evidence>
<comment type="caution">
    <text evidence="7">The sequence shown here is derived from an EMBL/GenBank/DDBJ whole genome shotgun (WGS) entry which is preliminary data.</text>
</comment>
<keyword evidence="8" id="KW-1185">Reference proteome</keyword>
<dbReference type="GO" id="GO:0042626">
    <property type="term" value="F:ATPase-coupled transmembrane transporter activity"/>
    <property type="evidence" value="ECO:0007669"/>
    <property type="project" value="TreeGrafter"/>
</dbReference>
<organism evidence="7 8">
    <name type="scientific">Linnemannia exigua</name>
    <dbReference type="NCBI Taxonomy" id="604196"/>
    <lineage>
        <taxon>Eukaryota</taxon>
        <taxon>Fungi</taxon>
        <taxon>Fungi incertae sedis</taxon>
        <taxon>Mucoromycota</taxon>
        <taxon>Mortierellomycotina</taxon>
        <taxon>Mortierellomycetes</taxon>
        <taxon>Mortierellales</taxon>
        <taxon>Mortierellaceae</taxon>
        <taxon>Linnemannia</taxon>
    </lineage>
</organism>
<sequence length="150" mass="16683">METLDKHTQNSTDVHDSVTSSSSRQGIELRLPALTSKQERQEVVEFLITTLGLKDCADVRVGDADANESGNRGSRDLDSFAAFELVKTLNTYAKTSNKKVILYTHQPRSEIYHLLSESDGQLGRLSHGRVVYSDPLKQALAWFESMGVEP</sequence>
<proteinExistence type="predicted"/>
<dbReference type="PANTHER" id="PTHR48041:SF139">
    <property type="entry name" value="PROTEIN SCARLET"/>
    <property type="match status" value="1"/>
</dbReference>
<feature type="compositionally biased region" description="Basic and acidic residues" evidence="6">
    <location>
        <begin position="1"/>
        <end position="16"/>
    </location>
</feature>
<evidence type="ECO:0000256" key="1">
    <source>
        <dbReference type="ARBA" id="ARBA00004141"/>
    </source>
</evidence>
<dbReference type="Proteomes" id="UP001194580">
    <property type="component" value="Unassembled WGS sequence"/>
</dbReference>
<evidence type="ECO:0000313" key="8">
    <source>
        <dbReference type="Proteomes" id="UP001194580"/>
    </source>
</evidence>
<gene>
    <name evidence="7" type="ORF">BGZ95_008987</name>
</gene>
<name>A0AAD4DM70_9FUNG</name>
<evidence type="ECO:0000256" key="2">
    <source>
        <dbReference type="ARBA" id="ARBA00022448"/>
    </source>
</evidence>
<keyword evidence="2" id="KW-0813">Transport</keyword>
<dbReference type="EMBL" id="JAAAIL010000005">
    <property type="protein sequence ID" value="KAG0281845.1"/>
    <property type="molecule type" value="Genomic_DNA"/>
</dbReference>
<keyword evidence="5" id="KW-0472">Membrane</keyword>
<evidence type="ECO:0000256" key="4">
    <source>
        <dbReference type="ARBA" id="ARBA00022989"/>
    </source>
</evidence>
<feature type="region of interest" description="Disordered" evidence="6">
    <location>
        <begin position="1"/>
        <end position="25"/>
    </location>
</feature>
<reference evidence="7" key="1">
    <citation type="journal article" date="2020" name="Fungal Divers.">
        <title>Resolving the Mortierellaceae phylogeny through synthesis of multi-gene phylogenetics and phylogenomics.</title>
        <authorList>
            <person name="Vandepol N."/>
            <person name="Liber J."/>
            <person name="Desiro A."/>
            <person name="Na H."/>
            <person name="Kennedy M."/>
            <person name="Barry K."/>
            <person name="Grigoriev I.V."/>
            <person name="Miller A.N."/>
            <person name="O'Donnell K."/>
            <person name="Stajich J.E."/>
            <person name="Bonito G."/>
        </authorList>
    </citation>
    <scope>NUCLEOTIDE SEQUENCE</scope>
    <source>
        <strain evidence="7">NRRL 28262</strain>
    </source>
</reference>
<evidence type="ECO:0000256" key="6">
    <source>
        <dbReference type="SAM" id="MobiDB-lite"/>
    </source>
</evidence>
<keyword evidence="4" id="KW-1133">Transmembrane helix</keyword>
<keyword evidence="3" id="KW-0812">Transmembrane</keyword>
<dbReference type="PANTHER" id="PTHR48041">
    <property type="entry name" value="ABC TRANSPORTER G FAMILY MEMBER 28"/>
    <property type="match status" value="1"/>
</dbReference>
<dbReference type="InterPro" id="IPR050352">
    <property type="entry name" value="ABCG_transporters"/>
</dbReference>
<accession>A0AAD4DM70</accession>
<evidence type="ECO:0000256" key="5">
    <source>
        <dbReference type="ARBA" id="ARBA00023136"/>
    </source>
</evidence>
<evidence type="ECO:0000313" key="7">
    <source>
        <dbReference type="EMBL" id="KAG0281845.1"/>
    </source>
</evidence>
<comment type="subcellular location">
    <subcellularLocation>
        <location evidence="1">Membrane</location>
        <topology evidence="1">Multi-pass membrane protein</topology>
    </subcellularLocation>
</comment>
<dbReference type="GO" id="GO:0016020">
    <property type="term" value="C:membrane"/>
    <property type="evidence" value="ECO:0007669"/>
    <property type="project" value="UniProtKB-SubCell"/>
</dbReference>
<protein>
    <submittedName>
        <fullName evidence="7">Uncharacterized protein</fullName>
    </submittedName>
</protein>